<feature type="compositionally biased region" description="Polar residues" evidence="1">
    <location>
        <begin position="28"/>
        <end position="47"/>
    </location>
</feature>
<reference evidence="2" key="2">
    <citation type="submission" date="2021-08" db="EMBL/GenBank/DDBJ databases">
        <authorList>
            <person name="Gostincar C."/>
            <person name="Sun X."/>
            <person name="Song Z."/>
            <person name="Gunde-Cimerman N."/>
        </authorList>
    </citation>
    <scope>NUCLEOTIDE SEQUENCE</scope>
    <source>
        <strain evidence="2">EXF-9911</strain>
    </source>
</reference>
<sequence>MSSTNNTHDENAATDVAENKHVVDSGLLNDNNTNSAHDNSLTFGANTEDQDSDTGPQGGSTYELKENKQTATDQLDRLYESLETLISEITVFTRDLWMYLYHLTWQRTSGHHRSGLQEFDDIQTISSERLLGARRHLEQDTTSALKLGALNYQSNFD</sequence>
<gene>
    <name evidence="2" type="ORF">KCU76_g4426</name>
</gene>
<evidence type="ECO:0000313" key="3">
    <source>
        <dbReference type="Proteomes" id="UP000779574"/>
    </source>
</evidence>
<organism evidence="2 3">
    <name type="scientific">Aureobasidium melanogenum</name>
    <name type="common">Aureobasidium pullulans var. melanogenum</name>
    <dbReference type="NCBI Taxonomy" id="46634"/>
    <lineage>
        <taxon>Eukaryota</taxon>
        <taxon>Fungi</taxon>
        <taxon>Dikarya</taxon>
        <taxon>Ascomycota</taxon>
        <taxon>Pezizomycotina</taxon>
        <taxon>Dothideomycetes</taxon>
        <taxon>Dothideomycetidae</taxon>
        <taxon>Dothideales</taxon>
        <taxon>Saccotheciaceae</taxon>
        <taxon>Aureobasidium</taxon>
    </lineage>
</organism>
<accession>A0A9P8EQN6</accession>
<protein>
    <submittedName>
        <fullName evidence="2">Uncharacterized protein</fullName>
    </submittedName>
</protein>
<reference evidence="2" key="1">
    <citation type="journal article" date="2021" name="J Fungi (Basel)">
        <title>Virulence traits and population genomics of the black yeast Aureobasidium melanogenum.</title>
        <authorList>
            <person name="Cernosa A."/>
            <person name="Sun X."/>
            <person name="Gostincar C."/>
            <person name="Fang C."/>
            <person name="Gunde-Cimerman N."/>
            <person name="Song Z."/>
        </authorList>
    </citation>
    <scope>NUCLEOTIDE SEQUENCE</scope>
    <source>
        <strain evidence="2">EXF-9911</strain>
    </source>
</reference>
<feature type="region of interest" description="Disordered" evidence="1">
    <location>
        <begin position="1"/>
        <end position="70"/>
    </location>
</feature>
<feature type="non-terminal residue" evidence="2">
    <location>
        <position position="157"/>
    </location>
</feature>
<dbReference type="EMBL" id="JAHFXF010000128">
    <property type="protein sequence ID" value="KAG9695511.1"/>
    <property type="molecule type" value="Genomic_DNA"/>
</dbReference>
<name>A0A9P8EQN6_AURME</name>
<feature type="compositionally biased region" description="Basic and acidic residues" evidence="1">
    <location>
        <begin position="7"/>
        <end position="23"/>
    </location>
</feature>
<dbReference type="AlphaFoldDB" id="A0A9P8EQN6"/>
<evidence type="ECO:0000256" key="1">
    <source>
        <dbReference type="SAM" id="MobiDB-lite"/>
    </source>
</evidence>
<proteinExistence type="predicted"/>
<evidence type="ECO:0000313" key="2">
    <source>
        <dbReference type="EMBL" id="KAG9695511.1"/>
    </source>
</evidence>
<dbReference type="Proteomes" id="UP000779574">
    <property type="component" value="Unassembled WGS sequence"/>
</dbReference>
<comment type="caution">
    <text evidence="2">The sequence shown here is derived from an EMBL/GenBank/DDBJ whole genome shotgun (WGS) entry which is preliminary data.</text>
</comment>
<dbReference type="OrthoDB" id="10451419at2759"/>